<evidence type="ECO:0000313" key="2">
    <source>
        <dbReference type="EMBL" id="HIS91406.1"/>
    </source>
</evidence>
<dbReference type="InterPro" id="IPR050261">
    <property type="entry name" value="FrsA_esterase"/>
</dbReference>
<sequence length="341" mass="36904">MALDPQERHLSLLAALRPEMRLREGESFAIWQEKARERLRALLGLPLETAPMDFRLLETREWEGGAVAHRFLFASEPGVDVNCQLLLPARARREKVPLVICLQGHSTGMHISLGEAKYPGDEATIAGGDRDFARQAVARGQAALAFDQRGFGERGGTPEGPACHQIAMQALLLGRTLIGERCWDVFRAIDATLAHFPQIDAQKIALMGNSGGGTTALYAAALDARIAAAMPSCAFCGFLPSIGAQRHCACNYVPGIAAQFDMGDIAGLIAPRPLVLVSGKHDGIFPLDSALEQAEIARSLYERAGAAHAFWHVIGQEGHRFYAREGWAAFDAITGWQGREG</sequence>
<dbReference type="AlphaFoldDB" id="A0A9D1K4M1"/>
<accession>A0A9D1K4M1</accession>
<name>A0A9D1K4M1_9FIRM</name>
<dbReference type="PANTHER" id="PTHR22946">
    <property type="entry name" value="DIENELACTONE HYDROLASE DOMAIN-CONTAINING PROTEIN-RELATED"/>
    <property type="match status" value="1"/>
</dbReference>
<dbReference type="Proteomes" id="UP000824140">
    <property type="component" value="Unassembled WGS sequence"/>
</dbReference>
<organism evidence="2 3">
    <name type="scientific">Candidatus Alectryocaccomicrobium excrementavium</name>
    <dbReference type="NCBI Taxonomy" id="2840668"/>
    <lineage>
        <taxon>Bacteria</taxon>
        <taxon>Bacillati</taxon>
        <taxon>Bacillota</taxon>
        <taxon>Clostridia</taxon>
        <taxon>Candidatus Alectryocaccomicrobium</taxon>
    </lineage>
</organism>
<dbReference type="SUPFAM" id="SSF53474">
    <property type="entry name" value="alpha/beta-Hydrolases"/>
    <property type="match status" value="1"/>
</dbReference>
<reference evidence="2" key="1">
    <citation type="submission" date="2020-10" db="EMBL/GenBank/DDBJ databases">
        <authorList>
            <person name="Gilroy R."/>
        </authorList>
    </citation>
    <scope>NUCLEOTIDE SEQUENCE</scope>
    <source>
        <strain evidence="2">13766</strain>
    </source>
</reference>
<proteinExistence type="predicted"/>
<dbReference type="PANTHER" id="PTHR22946:SF8">
    <property type="entry name" value="ACETYL XYLAN ESTERASE DOMAIN-CONTAINING PROTEIN"/>
    <property type="match status" value="1"/>
</dbReference>
<dbReference type="InterPro" id="IPR029058">
    <property type="entry name" value="AB_hydrolase_fold"/>
</dbReference>
<reference evidence="2" key="2">
    <citation type="journal article" date="2021" name="PeerJ">
        <title>Extensive microbial diversity within the chicken gut microbiome revealed by metagenomics and culture.</title>
        <authorList>
            <person name="Gilroy R."/>
            <person name="Ravi A."/>
            <person name="Getino M."/>
            <person name="Pursley I."/>
            <person name="Horton D.L."/>
            <person name="Alikhan N.F."/>
            <person name="Baker D."/>
            <person name="Gharbi K."/>
            <person name="Hall N."/>
            <person name="Watson M."/>
            <person name="Adriaenssens E.M."/>
            <person name="Foster-Nyarko E."/>
            <person name="Jarju S."/>
            <person name="Secka A."/>
            <person name="Antonio M."/>
            <person name="Oren A."/>
            <person name="Chaudhuri R.R."/>
            <person name="La Ragione R."/>
            <person name="Hildebrand F."/>
            <person name="Pallen M.J."/>
        </authorList>
    </citation>
    <scope>NUCLEOTIDE SEQUENCE</scope>
    <source>
        <strain evidence="2">13766</strain>
    </source>
</reference>
<dbReference type="Gene3D" id="3.40.50.1820">
    <property type="entry name" value="alpha/beta hydrolase"/>
    <property type="match status" value="1"/>
</dbReference>
<evidence type="ECO:0000313" key="3">
    <source>
        <dbReference type="Proteomes" id="UP000824140"/>
    </source>
</evidence>
<gene>
    <name evidence="2" type="ORF">IAA84_00130</name>
</gene>
<evidence type="ECO:0000259" key="1">
    <source>
        <dbReference type="Pfam" id="PF05448"/>
    </source>
</evidence>
<dbReference type="Pfam" id="PF05448">
    <property type="entry name" value="AXE1"/>
    <property type="match status" value="1"/>
</dbReference>
<comment type="caution">
    <text evidence="2">The sequence shown here is derived from an EMBL/GenBank/DDBJ whole genome shotgun (WGS) entry which is preliminary data.</text>
</comment>
<protein>
    <submittedName>
        <fullName evidence="2">Acetylxylan esterase</fullName>
    </submittedName>
</protein>
<dbReference type="EMBL" id="DVJN01000002">
    <property type="protein sequence ID" value="HIS91406.1"/>
    <property type="molecule type" value="Genomic_DNA"/>
</dbReference>
<dbReference type="InterPro" id="IPR008391">
    <property type="entry name" value="AXE1_dom"/>
</dbReference>
<feature type="domain" description="Acetyl xylan esterase" evidence="1">
    <location>
        <begin position="67"/>
        <end position="235"/>
    </location>
</feature>